<sequence length="18" mass="2189">MQRILQPIAKFDYFISDC</sequence>
<accession>A0A0E9PKF7</accession>
<reference evidence="1" key="1">
    <citation type="submission" date="2014-11" db="EMBL/GenBank/DDBJ databases">
        <authorList>
            <person name="Amaro Gonzalez C."/>
        </authorList>
    </citation>
    <scope>NUCLEOTIDE SEQUENCE</scope>
</reference>
<dbReference type="AlphaFoldDB" id="A0A0E9PKF7"/>
<dbReference type="EMBL" id="GBXM01103583">
    <property type="protein sequence ID" value="JAH04994.1"/>
    <property type="molecule type" value="Transcribed_RNA"/>
</dbReference>
<name>A0A0E9PKF7_ANGAN</name>
<protein>
    <submittedName>
        <fullName evidence="1">Uncharacterized protein</fullName>
    </submittedName>
</protein>
<evidence type="ECO:0000313" key="1">
    <source>
        <dbReference type="EMBL" id="JAH04994.1"/>
    </source>
</evidence>
<organism evidence="1">
    <name type="scientific">Anguilla anguilla</name>
    <name type="common">European freshwater eel</name>
    <name type="synonym">Muraena anguilla</name>
    <dbReference type="NCBI Taxonomy" id="7936"/>
    <lineage>
        <taxon>Eukaryota</taxon>
        <taxon>Metazoa</taxon>
        <taxon>Chordata</taxon>
        <taxon>Craniata</taxon>
        <taxon>Vertebrata</taxon>
        <taxon>Euteleostomi</taxon>
        <taxon>Actinopterygii</taxon>
        <taxon>Neopterygii</taxon>
        <taxon>Teleostei</taxon>
        <taxon>Anguilliformes</taxon>
        <taxon>Anguillidae</taxon>
        <taxon>Anguilla</taxon>
    </lineage>
</organism>
<proteinExistence type="predicted"/>
<reference evidence="1" key="2">
    <citation type="journal article" date="2015" name="Fish Shellfish Immunol.">
        <title>Early steps in the European eel (Anguilla anguilla)-Vibrio vulnificus interaction in the gills: Role of the RtxA13 toxin.</title>
        <authorList>
            <person name="Callol A."/>
            <person name="Pajuelo D."/>
            <person name="Ebbesson L."/>
            <person name="Teles M."/>
            <person name="MacKenzie S."/>
            <person name="Amaro C."/>
        </authorList>
    </citation>
    <scope>NUCLEOTIDE SEQUENCE</scope>
</reference>